<evidence type="ECO:0000313" key="2">
    <source>
        <dbReference type="EMBL" id="CAD8153859.1"/>
    </source>
</evidence>
<evidence type="ECO:0000313" key="3">
    <source>
        <dbReference type="Proteomes" id="UP000683925"/>
    </source>
</evidence>
<keyword evidence="3" id="KW-1185">Reference proteome</keyword>
<reference evidence="2" key="1">
    <citation type="submission" date="2021-01" db="EMBL/GenBank/DDBJ databases">
        <authorList>
            <consortium name="Genoscope - CEA"/>
            <person name="William W."/>
        </authorList>
    </citation>
    <scope>NUCLEOTIDE SEQUENCE</scope>
</reference>
<proteinExistence type="predicted"/>
<evidence type="ECO:0000256" key="1">
    <source>
        <dbReference type="SAM" id="MobiDB-lite"/>
    </source>
</evidence>
<comment type="caution">
    <text evidence="2">The sequence shown here is derived from an EMBL/GenBank/DDBJ whole genome shotgun (WGS) entry which is preliminary data.</text>
</comment>
<accession>A0A8S1TSB5</accession>
<protein>
    <submittedName>
        <fullName evidence="2">Uncharacterized protein</fullName>
    </submittedName>
</protein>
<dbReference type="OrthoDB" id="286314at2759"/>
<feature type="region of interest" description="Disordered" evidence="1">
    <location>
        <begin position="165"/>
        <end position="191"/>
    </location>
</feature>
<gene>
    <name evidence="2" type="ORF">POCTA_138.1.T0280238</name>
</gene>
<organism evidence="2 3">
    <name type="scientific">Paramecium octaurelia</name>
    <dbReference type="NCBI Taxonomy" id="43137"/>
    <lineage>
        <taxon>Eukaryota</taxon>
        <taxon>Sar</taxon>
        <taxon>Alveolata</taxon>
        <taxon>Ciliophora</taxon>
        <taxon>Intramacronucleata</taxon>
        <taxon>Oligohymenophorea</taxon>
        <taxon>Peniculida</taxon>
        <taxon>Parameciidae</taxon>
        <taxon>Paramecium</taxon>
    </lineage>
</organism>
<dbReference type="OMA" id="SCDSGQE"/>
<name>A0A8S1TSB5_PAROT</name>
<dbReference type="Proteomes" id="UP000683925">
    <property type="component" value="Unassembled WGS sequence"/>
</dbReference>
<sequence>MQQSQRKFQAMFKRVKERSVQMAVEKVEEWRHLFANGKVDNQGKLKKLTLQQAAEEVGIPKKTLEDYYQLIKKAKEIQPIEQLYDQKMGYLRQLIKQSQNFKQNAIEIETEEQKQVYSDDNDDIPYQNQQTELDYEDYFNLENEYNYDQNSLVMMVQTRPQITMIHPKKSDPWENETLSCDSGQETDDEDF</sequence>
<dbReference type="AlphaFoldDB" id="A0A8S1TSB5"/>
<dbReference type="EMBL" id="CAJJDP010000028">
    <property type="protein sequence ID" value="CAD8153859.1"/>
    <property type="molecule type" value="Genomic_DNA"/>
</dbReference>